<dbReference type="EMBL" id="ABYH01000327">
    <property type="protein sequence ID" value="EEC95605.1"/>
    <property type="molecule type" value="Genomic_DNA"/>
</dbReference>
<reference evidence="1 2" key="1">
    <citation type="submission" date="2008-10" db="EMBL/GenBank/DDBJ databases">
        <title>Draft genome sequence of Parabacteroides johnsonii (DSM 18315).</title>
        <authorList>
            <person name="Sudarsanam P."/>
            <person name="Ley R."/>
            <person name="Guruge J."/>
            <person name="Turnbaugh P.J."/>
            <person name="Mahowald M."/>
            <person name="Liep D."/>
            <person name="Gordon J."/>
        </authorList>
    </citation>
    <scope>NUCLEOTIDE SEQUENCE [LARGE SCALE GENOMIC DNA]</scope>
    <source>
        <strain evidence="1 2">DSM 18315</strain>
    </source>
</reference>
<dbReference type="AlphaFoldDB" id="B7BD80"/>
<gene>
    <name evidence="1" type="ORF">PRABACTJOHN_03000</name>
</gene>
<reference evidence="1 2" key="2">
    <citation type="submission" date="2008-10" db="EMBL/GenBank/DDBJ databases">
        <authorList>
            <person name="Fulton L."/>
            <person name="Clifton S."/>
            <person name="Fulton B."/>
            <person name="Xu J."/>
            <person name="Minx P."/>
            <person name="Pepin K.H."/>
            <person name="Johnson M."/>
            <person name="Bhonagiri V."/>
            <person name="Nash W.E."/>
            <person name="Mardis E.R."/>
            <person name="Wilson R.K."/>
        </authorList>
    </citation>
    <scope>NUCLEOTIDE SEQUENCE [LARGE SCALE GENOMIC DNA]</scope>
    <source>
        <strain evidence="1 2">DSM 18315</strain>
    </source>
</reference>
<dbReference type="HOGENOM" id="CLU_3064402_0_0_10"/>
<proteinExistence type="predicted"/>
<sequence length="53" mass="6175">MRCKGSNIILTSKYFRYFSSKIHKDRVNGKAIFTNIPFSISISKEGYCYQTEC</sequence>
<accession>B7BD80</accession>
<organism evidence="1 2">
    <name type="scientific">Parabacteroides johnsonii DSM 18315</name>
    <dbReference type="NCBI Taxonomy" id="537006"/>
    <lineage>
        <taxon>Bacteria</taxon>
        <taxon>Pseudomonadati</taxon>
        <taxon>Bacteroidota</taxon>
        <taxon>Bacteroidia</taxon>
        <taxon>Bacteroidales</taxon>
        <taxon>Tannerellaceae</taxon>
        <taxon>Parabacteroides</taxon>
    </lineage>
</organism>
<dbReference type="Proteomes" id="UP000005510">
    <property type="component" value="Unassembled WGS sequence"/>
</dbReference>
<evidence type="ECO:0000313" key="1">
    <source>
        <dbReference type="EMBL" id="EEC95605.1"/>
    </source>
</evidence>
<name>B7BD80_9BACT</name>
<dbReference type="STRING" id="537006.PRABACTJOHN_03000"/>
<protein>
    <submittedName>
        <fullName evidence="1">Uncharacterized protein</fullName>
    </submittedName>
</protein>
<comment type="caution">
    <text evidence="1">The sequence shown here is derived from an EMBL/GenBank/DDBJ whole genome shotgun (WGS) entry which is preliminary data.</text>
</comment>
<evidence type="ECO:0000313" key="2">
    <source>
        <dbReference type="Proteomes" id="UP000005510"/>
    </source>
</evidence>